<dbReference type="Gene3D" id="3.30.420.10">
    <property type="entry name" value="Ribonuclease H-like superfamily/Ribonuclease H"/>
    <property type="match status" value="1"/>
</dbReference>
<accession>A0AAV9B843</accession>
<dbReference type="SUPFAM" id="SSF53098">
    <property type="entry name" value="Ribonuclease H-like"/>
    <property type="match status" value="1"/>
</dbReference>
<dbReference type="InterPro" id="IPR036397">
    <property type="entry name" value="RNaseH_sf"/>
</dbReference>
<protein>
    <recommendedName>
        <fullName evidence="1">RNase H type-1 domain-containing protein</fullName>
    </recommendedName>
</protein>
<dbReference type="AlphaFoldDB" id="A0AAV9B843"/>
<organism evidence="2 3">
    <name type="scientific">Acorus gramineus</name>
    <name type="common">Dwarf sweet flag</name>
    <dbReference type="NCBI Taxonomy" id="55184"/>
    <lineage>
        <taxon>Eukaryota</taxon>
        <taxon>Viridiplantae</taxon>
        <taxon>Streptophyta</taxon>
        <taxon>Embryophyta</taxon>
        <taxon>Tracheophyta</taxon>
        <taxon>Spermatophyta</taxon>
        <taxon>Magnoliopsida</taxon>
        <taxon>Liliopsida</taxon>
        <taxon>Acoraceae</taxon>
        <taxon>Acorus</taxon>
    </lineage>
</organism>
<keyword evidence="3" id="KW-1185">Reference proteome</keyword>
<dbReference type="CDD" id="cd06222">
    <property type="entry name" value="RNase_H_like"/>
    <property type="match status" value="1"/>
</dbReference>
<sequence>MVLREIITTSRIRLSKYPLYVEPSPDIEKVAKNLGIPFHTKRYQDIFFTWQPPPAPWFKYNSDGSLFNDQEGFGAIIRDSQGHLIIGTMARVSLASINHLEILGVKSGALMCAQLNLNKVLFETDSTTIVCWLQGRGAAPWTSRRDLIETMDVLSCFEDWSISHTYREANAPADLMAARQIPMGSKTISAQDIWTELDEALHKDWIGILYQRKKANPEEANELYASTFASP</sequence>
<dbReference type="GO" id="GO:0003676">
    <property type="term" value="F:nucleic acid binding"/>
    <property type="evidence" value="ECO:0007669"/>
    <property type="project" value="InterPro"/>
</dbReference>
<evidence type="ECO:0000259" key="1">
    <source>
        <dbReference type="Pfam" id="PF13456"/>
    </source>
</evidence>
<evidence type="ECO:0000313" key="3">
    <source>
        <dbReference type="Proteomes" id="UP001179952"/>
    </source>
</evidence>
<dbReference type="InterPro" id="IPR044730">
    <property type="entry name" value="RNase_H-like_dom_plant"/>
</dbReference>
<dbReference type="InterPro" id="IPR053151">
    <property type="entry name" value="RNase_H-like"/>
</dbReference>
<dbReference type="InterPro" id="IPR002156">
    <property type="entry name" value="RNaseH_domain"/>
</dbReference>
<dbReference type="Pfam" id="PF13456">
    <property type="entry name" value="RVT_3"/>
    <property type="match status" value="1"/>
</dbReference>
<dbReference type="EMBL" id="JAUJYN010000004">
    <property type="protein sequence ID" value="KAK1272492.1"/>
    <property type="molecule type" value="Genomic_DNA"/>
</dbReference>
<dbReference type="InterPro" id="IPR012337">
    <property type="entry name" value="RNaseH-like_sf"/>
</dbReference>
<gene>
    <name evidence="2" type="ORF">QJS04_geneDACA015181</name>
</gene>
<dbReference type="GO" id="GO:0004523">
    <property type="term" value="F:RNA-DNA hybrid ribonuclease activity"/>
    <property type="evidence" value="ECO:0007669"/>
    <property type="project" value="InterPro"/>
</dbReference>
<reference evidence="2" key="1">
    <citation type="journal article" date="2023" name="Nat. Commun.">
        <title>Diploid and tetraploid genomes of Acorus and the evolution of monocots.</title>
        <authorList>
            <person name="Ma L."/>
            <person name="Liu K.W."/>
            <person name="Li Z."/>
            <person name="Hsiao Y.Y."/>
            <person name="Qi Y."/>
            <person name="Fu T."/>
            <person name="Tang G.D."/>
            <person name="Zhang D."/>
            <person name="Sun W.H."/>
            <person name="Liu D.K."/>
            <person name="Li Y."/>
            <person name="Chen G.Z."/>
            <person name="Liu X.D."/>
            <person name="Liao X.Y."/>
            <person name="Jiang Y.T."/>
            <person name="Yu X."/>
            <person name="Hao Y."/>
            <person name="Huang J."/>
            <person name="Zhao X.W."/>
            <person name="Ke S."/>
            <person name="Chen Y.Y."/>
            <person name="Wu W.L."/>
            <person name="Hsu J.L."/>
            <person name="Lin Y.F."/>
            <person name="Huang M.D."/>
            <person name="Li C.Y."/>
            <person name="Huang L."/>
            <person name="Wang Z.W."/>
            <person name="Zhao X."/>
            <person name="Zhong W.Y."/>
            <person name="Peng D.H."/>
            <person name="Ahmad S."/>
            <person name="Lan S."/>
            <person name="Zhang J.S."/>
            <person name="Tsai W.C."/>
            <person name="Van de Peer Y."/>
            <person name="Liu Z.J."/>
        </authorList>
    </citation>
    <scope>NUCLEOTIDE SEQUENCE</scope>
    <source>
        <strain evidence="2">SCP</strain>
    </source>
</reference>
<proteinExistence type="predicted"/>
<reference evidence="2" key="2">
    <citation type="submission" date="2023-06" db="EMBL/GenBank/DDBJ databases">
        <authorList>
            <person name="Ma L."/>
            <person name="Liu K.-W."/>
            <person name="Li Z."/>
            <person name="Hsiao Y.-Y."/>
            <person name="Qi Y."/>
            <person name="Fu T."/>
            <person name="Tang G."/>
            <person name="Zhang D."/>
            <person name="Sun W.-H."/>
            <person name="Liu D.-K."/>
            <person name="Li Y."/>
            <person name="Chen G.-Z."/>
            <person name="Liu X.-D."/>
            <person name="Liao X.-Y."/>
            <person name="Jiang Y.-T."/>
            <person name="Yu X."/>
            <person name="Hao Y."/>
            <person name="Huang J."/>
            <person name="Zhao X.-W."/>
            <person name="Ke S."/>
            <person name="Chen Y.-Y."/>
            <person name="Wu W.-L."/>
            <person name="Hsu J.-L."/>
            <person name="Lin Y.-F."/>
            <person name="Huang M.-D."/>
            <person name="Li C.-Y."/>
            <person name="Huang L."/>
            <person name="Wang Z.-W."/>
            <person name="Zhao X."/>
            <person name="Zhong W.-Y."/>
            <person name="Peng D.-H."/>
            <person name="Ahmad S."/>
            <person name="Lan S."/>
            <person name="Zhang J.-S."/>
            <person name="Tsai W.-C."/>
            <person name="Van De Peer Y."/>
            <person name="Liu Z.-J."/>
        </authorList>
    </citation>
    <scope>NUCLEOTIDE SEQUENCE</scope>
    <source>
        <strain evidence="2">SCP</strain>
        <tissue evidence="2">Leaves</tissue>
    </source>
</reference>
<name>A0AAV9B843_ACOGR</name>
<feature type="domain" description="RNase H type-1" evidence="1">
    <location>
        <begin position="61"/>
        <end position="179"/>
    </location>
</feature>
<dbReference type="PANTHER" id="PTHR47723">
    <property type="entry name" value="OS05G0353850 PROTEIN"/>
    <property type="match status" value="1"/>
</dbReference>
<dbReference type="PANTHER" id="PTHR47723:SF19">
    <property type="entry name" value="POLYNUCLEOTIDYL TRANSFERASE, RIBONUCLEASE H-LIKE SUPERFAMILY PROTEIN"/>
    <property type="match status" value="1"/>
</dbReference>
<dbReference type="Proteomes" id="UP001179952">
    <property type="component" value="Unassembled WGS sequence"/>
</dbReference>
<evidence type="ECO:0000313" key="2">
    <source>
        <dbReference type="EMBL" id="KAK1272492.1"/>
    </source>
</evidence>
<comment type="caution">
    <text evidence="2">The sequence shown here is derived from an EMBL/GenBank/DDBJ whole genome shotgun (WGS) entry which is preliminary data.</text>
</comment>